<evidence type="ECO:0000256" key="3">
    <source>
        <dbReference type="ARBA" id="ARBA00023128"/>
    </source>
</evidence>
<dbReference type="GO" id="GO:0005739">
    <property type="term" value="C:mitochondrion"/>
    <property type="evidence" value="ECO:0007669"/>
    <property type="project" value="UniProtKB-SubCell"/>
</dbReference>
<keyword evidence="4" id="KW-1015">Disulfide bond</keyword>
<dbReference type="InterPro" id="IPR013892">
    <property type="entry name" value="Cyt_c_biogenesis_Cmc1-like"/>
</dbReference>
<dbReference type="Proteomes" id="UP000187406">
    <property type="component" value="Unassembled WGS sequence"/>
</dbReference>
<comment type="caution">
    <text evidence="6">The sequence shown here is derived from an EMBL/GenBank/DDBJ whole genome shotgun (WGS) entry which is preliminary data.</text>
</comment>
<protein>
    <recommendedName>
        <fullName evidence="5">COX assembly mitochondrial protein</fullName>
    </recommendedName>
</protein>
<dbReference type="EMBL" id="BDDD01003170">
    <property type="protein sequence ID" value="GAV84317.1"/>
    <property type="molecule type" value="Genomic_DNA"/>
</dbReference>
<name>A0A1Q3CVR9_CEPFO</name>
<evidence type="ECO:0000256" key="4">
    <source>
        <dbReference type="ARBA" id="ARBA00023157"/>
    </source>
</evidence>
<proteinExistence type="inferred from homology"/>
<comment type="subcellular location">
    <subcellularLocation>
        <location evidence="1 5">Mitochondrion</location>
    </subcellularLocation>
</comment>
<dbReference type="Pfam" id="PF08583">
    <property type="entry name" value="Cmc1"/>
    <property type="match status" value="1"/>
</dbReference>
<organism evidence="6 7">
    <name type="scientific">Cephalotus follicularis</name>
    <name type="common">Albany pitcher plant</name>
    <dbReference type="NCBI Taxonomy" id="3775"/>
    <lineage>
        <taxon>Eukaryota</taxon>
        <taxon>Viridiplantae</taxon>
        <taxon>Streptophyta</taxon>
        <taxon>Embryophyta</taxon>
        <taxon>Tracheophyta</taxon>
        <taxon>Spermatophyta</taxon>
        <taxon>Magnoliopsida</taxon>
        <taxon>eudicotyledons</taxon>
        <taxon>Gunneridae</taxon>
        <taxon>Pentapetalae</taxon>
        <taxon>rosids</taxon>
        <taxon>fabids</taxon>
        <taxon>Oxalidales</taxon>
        <taxon>Cephalotaceae</taxon>
        <taxon>Cephalotus</taxon>
    </lineage>
</organism>
<dbReference type="AlphaFoldDB" id="A0A1Q3CVR9"/>
<dbReference type="OrthoDB" id="532630at2759"/>
<keyword evidence="7" id="KW-1185">Reference proteome</keyword>
<reference evidence="7" key="1">
    <citation type="submission" date="2016-04" db="EMBL/GenBank/DDBJ databases">
        <title>Cephalotus genome sequencing.</title>
        <authorList>
            <person name="Fukushima K."/>
            <person name="Hasebe M."/>
            <person name="Fang X."/>
        </authorList>
    </citation>
    <scope>NUCLEOTIDE SEQUENCE [LARGE SCALE GENOMIC DNA]</scope>
    <source>
        <strain evidence="7">cv. St1</strain>
    </source>
</reference>
<evidence type="ECO:0000256" key="5">
    <source>
        <dbReference type="RuleBase" id="RU364104"/>
    </source>
</evidence>
<evidence type="ECO:0000256" key="1">
    <source>
        <dbReference type="ARBA" id="ARBA00004173"/>
    </source>
</evidence>
<dbReference type="PANTHER" id="PTHR22977">
    <property type="entry name" value="COX ASSEMBLY MITOCHONDRIAL PROTEIN"/>
    <property type="match status" value="1"/>
</dbReference>
<evidence type="ECO:0000313" key="7">
    <source>
        <dbReference type="Proteomes" id="UP000187406"/>
    </source>
</evidence>
<gene>
    <name evidence="6" type="ORF">CFOL_v3_27761</name>
</gene>
<evidence type="ECO:0000313" key="6">
    <source>
        <dbReference type="EMBL" id="GAV84317.1"/>
    </source>
</evidence>
<keyword evidence="3 5" id="KW-0496">Mitochondrion</keyword>
<sequence length="64" mass="7616">MHPPLTIIEQFQKCHVDHPIRKFFGDCTDLKIKPDQCFRQEKALKRKANMKQSKMLQARLQAHI</sequence>
<comment type="similarity">
    <text evidence="2 5">Belongs to the CMC family.</text>
</comment>
<evidence type="ECO:0000256" key="2">
    <source>
        <dbReference type="ARBA" id="ARBA00007347"/>
    </source>
</evidence>
<dbReference type="InParanoid" id="A0A1Q3CVR9"/>
<dbReference type="STRING" id="3775.A0A1Q3CVR9"/>
<accession>A0A1Q3CVR9</accession>
<dbReference type="PANTHER" id="PTHR22977:SF1">
    <property type="entry name" value="COX ASSEMBLY MITOCHONDRIAL PROTEIN 2 HOMOLOG"/>
    <property type="match status" value="1"/>
</dbReference>